<dbReference type="SUPFAM" id="SSF52540">
    <property type="entry name" value="P-loop containing nucleoside triphosphate hydrolases"/>
    <property type="match status" value="2"/>
</dbReference>
<accession>W2YDK9</accession>
<dbReference type="InterPro" id="IPR011527">
    <property type="entry name" value="ABC1_TM_dom"/>
</dbReference>
<evidence type="ECO:0000256" key="8">
    <source>
        <dbReference type="ARBA" id="ARBA00023136"/>
    </source>
</evidence>
<dbReference type="InterPro" id="IPR039421">
    <property type="entry name" value="Type_1_exporter"/>
</dbReference>
<evidence type="ECO:0000256" key="4">
    <source>
        <dbReference type="ARBA" id="ARBA00022692"/>
    </source>
</evidence>
<sequence>MVKLELASDKQASTRNSIVDGQLVHLSELFSYADGTDKILMILGAIGAMVAGIAQPIQIVLFGDVLNTLHPSNGGTDIEDGVRDVALKIVYLAVAVFFAGIFQVACWSITASRQSKRVRSAYVSAIITKEIGWFDMNEPMQLGSRVAEATMIIQEGMGRKVGDGLSSFAMGIAGIIIGIVKGLQLALILLAFTPFIAVAAFLAMKVLSTSTQAGLEAYGKAGAIAQEALSNIRTVHMFNCINRFVDKYEDALGLSTKAGIKKGFAVGWGTGLMFAATFCTYAGGMNFGALMVANDQLDGNSCSGSGCYDGGKVLTVFFAVTMGAMALGQAGPSIEAITGARSAAFPIDNVSFAYPSRRDVLICRNYSLAIAPGETVALVGPSGSGKSTVVSLLERFYDPQTGIVSIDGVDVRTLNVKWLRSQIGLVGQEPALFATSIMENIRYGYPAATDEQVVEAAKMANAYDFIQEFPQGFNTVVGERGAQLSGGQKQRIAIARAIIKNPSILLLDEATSALDIESERIVQASLDQLLANSHRTTVIVAHRLSTIRNTDRIAVHSDGAIVEIGSHDDLMELPNGHYRSLVEAQAHASHDDKQNAVDMEEQEDQRSTRGDIKLKQSTTQPRTKGKNDTVSEDNEEGDVQLPPFSISRLWKMSAPEWKFMVMGAFGAVVNAAVFPVWGVLLVKITVLFFRLDYTKSEMLDHARRWSLGFIGLAVFFGVSVMMQHYGFGVVSQRLVSRVRLATFSAMLEQEIGWFDLDENSSGALVSRLSTDSTVLQAMTSEMLNRGLVNATTLAIAFVIAFYYSWQVTLILLAAFPVVALSSFIQAKQVAGTNASKQNNDADTLAGPLLTEVIGSIRTVASFGMESALNSVYSDLLNASKEIDAKTGIIGGLSFGVSQAAMLMVIALVWYISGIWISDGIITFEEMFMVVVVIMTSTFAVGMAVQGATDGTTAKLAAQRVFKIIDRKPKINSTSHAGLKLPCIDGNIEFCKIDGKSTAISLLERFYDPSAGSVTLDGYDLKELNVQWLRENVSLVSQEPVLFSGTIAENISLGKPGSNREEIVEAAKKTNAFDFISNFPNGFDTDVGDRGAQVSGGQKQRIAIARAILRDPSVLLSDEATSALDNESERMVQVSLDRLLTQKQRTTIIVAHRLSTIRHADLIAVTQDGAIVEQGTHDQLLQLPNGIYKGLVGHHDTIE</sequence>
<evidence type="ECO:0000256" key="2">
    <source>
        <dbReference type="ARBA" id="ARBA00007577"/>
    </source>
</evidence>
<dbReference type="InterPro" id="IPR017871">
    <property type="entry name" value="ABC_transporter-like_CS"/>
</dbReference>
<evidence type="ECO:0000256" key="5">
    <source>
        <dbReference type="ARBA" id="ARBA00022741"/>
    </source>
</evidence>
<dbReference type="EMBL" id="ANIY01003812">
    <property type="protein sequence ID" value="ETP33150.1"/>
    <property type="molecule type" value="Genomic_DNA"/>
</dbReference>
<dbReference type="Gene3D" id="3.40.50.300">
    <property type="entry name" value="P-loop containing nucleotide triphosphate hydrolases"/>
    <property type="match status" value="2"/>
</dbReference>
<dbReference type="SMART" id="SM00382">
    <property type="entry name" value="AAA"/>
    <property type="match status" value="2"/>
</dbReference>
<keyword evidence="6" id="KW-0067">ATP-binding</keyword>
<feature type="domain" description="ABC transmembrane type-1" evidence="12">
    <location>
        <begin position="42"/>
        <end position="339"/>
    </location>
</feature>
<keyword evidence="3" id="KW-0813">Transport</keyword>
<keyword evidence="4 10" id="KW-0812">Transmembrane</keyword>
<feature type="transmembrane region" description="Helical" evidence="10">
    <location>
        <begin position="161"/>
        <end position="180"/>
    </location>
</feature>
<evidence type="ECO:0000256" key="6">
    <source>
        <dbReference type="ARBA" id="ARBA00022840"/>
    </source>
</evidence>
<dbReference type="GO" id="GO:0090374">
    <property type="term" value="P:oligopeptide export from mitochondrion"/>
    <property type="evidence" value="ECO:0007669"/>
    <property type="project" value="TreeGrafter"/>
</dbReference>
<feature type="domain" description="ABC transmembrane type-1" evidence="12">
    <location>
        <begin position="661"/>
        <end position="952"/>
    </location>
</feature>
<dbReference type="FunFam" id="3.40.50.300:FF:000836">
    <property type="entry name" value="ABC transporter B family member 25"/>
    <property type="match status" value="1"/>
</dbReference>
<comment type="similarity">
    <text evidence="2">Belongs to the ABC transporter superfamily. ABCB family. Multidrug resistance exporter (TC 3.A.1.201) subfamily.</text>
</comment>
<evidence type="ECO:0000256" key="10">
    <source>
        <dbReference type="SAM" id="Phobius"/>
    </source>
</evidence>
<feature type="transmembrane region" description="Helical" evidence="10">
    <location>
        <begin position="659"/>
        <end position="689"/>
    </location>
</feature>
<name>W2YDK9_PHYNI</name>
<feature type="transmembrane region" description="Helical" evidence="10">
    <location>
        <begin position="888"/>
        <end position="911"/>
    </location>
</feature>
<dbReference type="Pfam" id="PF00664">
    <property type="entry name" value="ABC_membrane"/>
    <property type="match status" value="2"/>
</dbReference>
<dbReference type="InterPro" id="IPR003593">
    <property type="entry name" value="AAA+_ATPase"/>
</dbReference>
<protein>
    <recommendedName>
        <fullName evidence="15">ABC transporter B family member 11</fullName>
    </recommendedName>
</protein>
<evidence type="ECO:0000256" key="7">
    <source>
        <dbReference type="ARBA" id="ARBA00022989"/>
    </source>
</evidence>
<dbReference type="FunFam" id="3.40.50.300:FF:000251">
    <property type="entry name" value="ABC transporter B family member 19"/>
    <property type="match status" value="1"/>
</dbReference>
<reference evidence="13 14" key="1">
    <citation type="submission" date="2013-11" db="EMBL/GenBank/DDBJ databases">
        <title>The Genome Sequence of Phytophthora parasitica P10297.</title>
        <authorList>
            <consortium name="The Broad Institute Genomics Platform"/>
            <person name="Russ C."/>
            <person name="Tyler B."/>
            <person name="Panabieres F."/>
            <person name="Shan W."/>
            <person name="Tripathy S."/>
            <person name="Grunwald N."/>
            <person name="Machado M."/>
            <person name="Johnson C.S."/>
            <person name="Walker B."/>
            <person name="Young S.K."/>
            <person name="Zeng Q."/>
            <person name="Gargeya S."/>
            <person name="Fitzgerald M."/>
            <person name="Haas B."/>
            <person name="Abouelleil A."/>
            <person name="Allen A.W."/>
            <person name="Alvarado L."/>
            <person name="Arachchi H.M."/>
            <person name="Berlin A.M."/>
            <person name="Chapman S.B."/>
            <person name="Gainer-Dewar J."/>
            <person name="Goldberg J."/>
            <person name="Griggs A."/>
            <person name="Gujja S."/>
            <person name="Hansen M."/>
            <person name="Howarth C."/>
            <person name="Imamovic A."/>
            <person name="Ireland A."/>
            <person name="Larimer J."/>
            <person name="McCowan C."/>
            <person name="Murphy C."/>
            <person name="Pearson M."/>
            <person name="Poon T.W."/>
            <person name="Priest M."/>
            <person name="Roberts A."/>
            <person name="Saif S."/>
            <person name="Shea T."/>
            <person name="Sisk P."/>
            <person name="Sykes S."/>
            <person name="Wortman J."/>
            <person name="Nusbaum C."/>
            <person name="Birren B."/>
        </authorList>
    </citation>
    <scope>NUCLEOTIDE SEQUENCE [LARGE SCALE GENOMIC DNA]</scope>
    <source>
        <strain evidence="13 14">P10297</strain>
    </source>
</reference>
<dbReference type="CDD" id="cd18577">
    <property type="entry name" value="ABC_6TM_Pgp_ABCB1_D1_like"/>
    <property type="match status" value="1"/>
</dbReference>
<feature type="compositionally biased region" description="Basic and acidic residues" evidence="9">
    <location>
        <begin position="604"/>
        <end position="614"/>
    </location>
</feature>
<keyword evidence="7 10" id="KW-1133">Transmembrane helix</keyword>
<feature type="domain" description="ABC transporter" evidence="11">
    <location>
        <begin position="345"/>
        <end position="583"/>
    </location>
</feature>
<dbReference type="InterPro" id="IPR036640">
    <property type="entry name" value="ABC1_TM_sf"/>
</dbReference>
<dbReference type="SUPFAM" id="SSF90123">
    <property type="entry name" value="ABC transporter transmembrane region"/>
    <property type="match status" value="2"/>
</dbReference>
<dbReference type="Gene3D" id="1.20.1560.10">
    <property type="entry name" value="ABC transporter type 1, transmembrane domain"/>
    <property type="match status" value="2"/>
</dbReference>
<dbReference type="GO" id="GO:0005743">
    <property type="term" value="C:mitochondrial inner membrane"/>
    <property type="evidence" value="ECO:0007669"/>
    <property type="project" value="TreeGrafter"/>
</dbReference>
<proteinExistence type="inferred from homology"/>
<feature type="transmembrane region" description="Helical" evidence="10">
    <location>
        <begin position="186"/>
        <end position="204"/>
    </location>
</feature>
<dbReference type="InterPro" id="IPR003439">
    <property type="entry name" value="ABC_transporter-like_ATP-bd"/>
</dbReference>
<evidence type="ECO:0000256" key="1">
    <source>
        <dbReference type="ARBA" id="ARBA00004141"/>
    </source>
</evidence>
<evidence type="ECO:0000313" key="14">
    <source>
        <dbReference type="Proteomes" id="UP000018948"/>
    </source>
</evidence>
<dbReference type="PROSITE" id="PS50929">
    <property type="entry name" value="ABC_TM1F"/>
    <property type="match status" value="2"/>
</dbReference>
<feature type="domain" description="ABC transporter" evidence="11">
    <location>
        <begin position="955"/>
        <end position="1192"/>
    </location>
</feature>
<feature type="transmembrane region" description="Helical" evidence="10">
    <location>
        <begin position="926"/>
        <end position="944"/>
    </location>
</feature>
<evidence type="ECO:0008006" key="15">
    <source>
        <dbReference type="Google" id="ProtNLM"/>
    </source>
</evidence>
<feature type="transmembrane region" description="Helical" evidence="10">
    <location>
        <begin position="809"/>
        <end position="826"/>
    </location>
</feature>
<evidence type="ECO:0000259" key="11">
    <source>
        <dbReference type="PROSITE" id="PS50893"/>
    </source>
</evidence>
<evidence type="ECO:0000256" key="9">
    <source>
        <dbReference type="SAM" id="MobiDB-lite"/>
    </source>
</evidence>
<dbReference type="PANTHER" id="PTHR43394">
    <property type="entry name" value="ATP-DEPENDENT PERMEASE MDL1, MITOCHONDRIAL"/>
    <property type="match status" value="1"/>
</dbReference>
<keyword evidence="5" id="KW-0547">Nucleotide-binding</keyword>
<dbReference type="InterPro" id="IPR027417">
    <property type="entry name" value="P-loop_NTPase"/>
</dbReference>
<dbReference type="GO" id="GO:0016887">
    <property type="term" value="F:ATP hydrolysis activity"/>
    <property type="evidence" value="ECO:0007669"/>
    <property type="project" value="InterPro"/>
</dbReference>
<dbReference type="PROSITE" id="PS00211">
    <property type="entry name" value="ABC_TRANSPORTER_1"/>
    <property type="match status" value="2"/>
</dbReference>
<dbReference type="AlphaFoldDB" id="W2YDK9"/>
<dbReference type="PANTHER" id="PTHR43394:SF18">
    <property type="entry name" value="ABC TRANSPORTER B FAMILY MEMBER 11-LIKE"/>
    <property type="match status" value="1"/>
</dbReference>
<dbReference type="CDD" id="cd18578">
    <property type="entry name" value="ABC_6TM_Pgp_ABCB1_D2_like"/>
    <property type="match status" value="1"/>
</dbReference>
<organism evidence="13 14">
    <name type="scientific">Phytophthora nicotianae P10297</name>
    <dbReference type="NCBI Taxonomy" id="1317064"/>
    <lineage>
        <taxon>Eukaryota</taxon>
        <taxon>Sar</taxon>
        <taxon>Stramenopiles</taxon>
        <taxon>Oomycota</taxon>
        <taxon>Peronosporomycetes</taxon>
        <taxon>Peronosporales</taxon>
        <taxon>Peronosporaceae</taxon>
        <taxon>Phytophthora</taxon>
    </lineage>
</organism>
<feature type="transmembrane region" description="Helical" evidence="10">
    <location>
        <begin position="709"/>
        <end position="730"/>
    </location>
</feature>
<feature type="region of interest" description="Disordered" evidence="9">
    <location>
        <begin position="585"/>
        <end position="639"/>
    </location>
</feature>
<evidence type="ECO:0000313" key="13">
    <source>
        <dbReference type="EMBL" id="ETP33150.1"/>
    </source>
</evidence>
<evidence type="ECO:0000259" key="12">
    <source>
        <dbReference type="PROSITE" id="PS50929"/>
    </source>
</evidence>
<dbReference type="PROSITE" id="PS50893">
    <property type="entry name" value="ABC_TRANSPORTER_2"/>
    <property type="match status" value="2"/>
</dbReference>
<feature type="transmembrane region" description="Helical" evidence="10">
    <location>
        <begin position="39"/>
        <end position="62"/>
    </location>
</feature>
<feature type="transmembrane region" description="Helical" evidence="10">
    <location>
        <begin position="89"/>
        <end position="110"/>
    </location>
</feature>
<evidence type="ECO:0000256" key="3">
    <source>
        <dbReference type="ARBA" id="ARBA00022448"/>
    </source>
</evidence>
<keyword evidence="8 10" id="KW-0472">Membrane</keyword>
<comment type="subcellular location">
    <subcellularLocation>
        <location evidence="1">Membrane</location>
        <topology evidence="1">Multi-pass membrane protein</topology>
    </subcellularLocation>
</comment>
<comment type="caution">
    <text evidence="13">The sequence shown here is derived from an EMBL/GenBank/DDBJ whole genome shotgun (WGS) entry which is preliminary data.</text>
</comment>
<dbReference type="GO" id="GO:0005524">
    <property type="term" value="F:ATP binding"/>
    <property type="evidence" value="ECO:0007669"/>
    <property type="project" value="UniProtKB-KW"/>
</dbReference>
<dbReference type="Pfam" id="PF00005">
    <property type="entry name" value="ABC_tran"/>
    <property type="match status" value="2"/>
</dbReference>
<gene>
    <name evidence="13" type="ORF">F442_18263</name>
</gene>
<dbReference type="GO" id="GO:0015421">
    <property type="term" value="F:ABC-type oligopeptide transporter activity"/>
    <property type="evidence" value="ECO:0007669"/>
    <property type="project" value="TreeGrafter"/>
</dbReference>
<dbReference type="Proteomes" id="UP000018948">
    <property type="component" value="Unassembled WGS sequence"/>
</dbReference>
<dbReference type="CDD" id="cd03249">
    <property type="entry name" value="ABC_MTABC3_MDL1_MDL2"/>
    <property type="match status" value="1"/>
</dbReference>